<keyword evidence="1" id="KW-0812">Transmembrane</keyword>
<dbReference type="GO" id="GO:0005198">
    <property type="term" value="F:structural molecule activity"/>
    <property type="evidence" value="ECO:0007669"/>
    <property type="project" value="InterPro"/>
</dbReference>
<keyword evidence="1" id="KW-0472">Membrane</keyword>
<dbReference type="InterPro" id="IPR009379">
    <property type="entry name" value="VP1_VP3"/>
</dbReference>
<evidence type="ECO:0000256" key="1">
    <source>
        <dbReference type="SAM" id="Phobius"/>
    </source>
</evidence>
<reference evidence="2" key="1">
    <citation type="journal article" date="2001" name="Proc. Natl. Acad. Sci. U.S.A.">
        <title>Viruses from extreme thermal environments.</title>
        <authorList>
            <person name="Rice G."/>
            <person name="Stedman K."/>
            <person name="Snyder J."/>
            <person name="Wiedenheft B."/>
            <person name="Willits D."/>
            <person name="Brumfield S."/>
            <person name="McDermott T."/>
            <person name="Young M.J."/>
        </authorList>
    </citation>
    <scope>NUCLEOTIDE SEQUENCE</scope>
</reference>
<protein>
    <submittedName>
        <fullName evidence="2">Structural protein VP3</fullName>
    </submittedName>
</protein>
<accession>Q916F2</accession>
<dbReference type="EMBL" id="AF425666">
    <property type="protein sequence ID" value="AAL24816.1"/>
    <property type="molecule type" value="Genomic_DNA"/>
</dbReference>
<sequence>MEEINVRQILFLAIFIVLGVVLFNPIISEVNYLTHARALITHNCFPVHSQQRLLLVHPQYVGSSNAPIVQLVRYLLLCSYDRQ</sequence>
<proteinExistence type="predicted"/>
<evidence type="ECO:0000313" key="2">
    <source>
        <dbReference type="EMBL" id="AAL24816.1"/>
    </source>
</evidence>
<dbReference type="GO" id="GO:0016020">
    <property type="term" value="C:membrane"/>
    <property type="evidence" value="ECO:0007669"/>
    <property type="project" value="InterPro"/>
</dbReference>
<name>Q916F2_9VIRU</name>
<dbReference type="Pfam" id="PF06281">
    <property type="entry name" value="VP1_VP3"/>
    <property type="match status" value="1"/>
</dbReference>
<feature type="transmembrane region" description="Helical" evidence="1">
    <location>
        <begin position="6"/>
        <end position="27"/>
    </location>
</feature>
<keyword evidence="1" id="KW-1133">Transmembrane helix</keyword>
<organism evidence="2">
    <name type="scientific">Fuselloviridae sp</name>
    <dbReference type="NCBI Taxonomy" id="2832766"/>
    <lineage>
        <taxon>Viruses</taxon>
        <taxon>Viruses incertae sedis</taxon>
        <taxon>Fuselloviridae</taxon>
    </lineage>
</organism>